<evidence type="ECO:0000256" key="3">
    <source>
        <dbReference type="ARBA" id="ARBA00022692"/>
    </source>
</evidence>
<comment type="subcellular location">
    <subcellularLocation>
        <location evidence="1">Membrane</location>
        <topology evidence="1">Single-pass membrane protein</topology>
    </subcellularLocation>
</comment>
<dbReference type="Proteomes" id="UP000641646">
    <property type="component" value="Unassembled WGS sequence"/>
</dbReference>
<dbReference type="GO" id="GO:0009512">
    <property type="term" value="C:cytochrome b6f complex"/>
    <property type="evidence" value="ECO:0007669"/>
    <property type="project" value="InterPro"/>
</dbReference>
<dbReference type="EMBL" id="JACJPW010000077">
    <property type="protein sequence ID" value="MBD2184260.1"/>
    <property type="molecule type" value="Genomic_DNA"/>
</dbReference>
<keyword evidence="6" id="KW-0793">Thylakoid</keyword>
<keyword evidence="12" id="KW-1185">Reference proteome</keyword>
<evidence type="ECO:0000256" key="9">
    <source>
        <dbReference type="ARBA" id="ARBA00025834"/>
    </source>
</evidence>
<evidence type="ECO:0000256" key="6">
    <source>
        <dbReference type="ARBA" id="ARBA00023078"/>
    </source>
</evidence>
<evidence type="ECO:0000313" key="12">
    <source>
        <dbReference type="Proteomes" id="UP000641646"/>
    </source>
</evidence>
<comment type="subunit">
    <text evidence="9">The 4 large subunits of the cytochrome b6-f complex are cytochrome b6, subunit IV (17 kDa polypeptide, PetD), cytochrome f and the Rieske protein, while the 4 small subunits are PetG, PetL, PetM and PetN. The complex functions as a dimer.</text>
</comment>
<sequence length="31" mass="3243">MSGVVAYVLYLGAAYAVAVGLFLTLRAVKLI</sequence>
<evidence type="ECO:0000256" key="2">
    <source>
        <dbReference type="ARBA" id="ARBA00022448"/>
    </source>
</evidence>
<dbReference type="AlphaFoldDB" id="A0A926VIC5"/>
<accession>A0A926VIC5</accession>
<dbReference type="GO" id="GO:0016020">
    <property type="term" value="C:membrane"/>
    <property type="evidence" value="ECO:0007669"/>
    <property type="project" value="UniProtKB-SubCell"/>
</dbReference>
<evidence type="ECO:0000256" key="5">
    <source>
        <dbReference type="ARBA" id="ARBA00022989"/>
    </source>
</evidence>
<evidence type="ECO:0000256" key="8">
    <source>
        <dbReference type="ARBA" id="ARBA00025197"/>
    </source>
</evidence>
<evidence type="ECO:0000256" key="1">
    <source>
        <dbReference type="ARBA" id="ARBA00004167"/>
    </source>
</evidence>
<dbReference type="RefSeq" id="WP_190470299.1">
    <property type="nucleotide sequence ID" value="NZ_JACJPW010000077.1"/>
</dbReference>
<reference evidence="11" key="2">
    <citation type="submission" date="2020-08" db="EMBL/GenBank/DDBJ databases">
        <authorList>
            <person name="Chen M."/>
            <person name="Teng W."/>
            <person name="Zhao L."/>
            <person name="Hu C."/>
            <person name="Zhou Y."/>
            <person name="Han B."/>
            <person name="Song L."/>
            <person name="Shu W."/>
        </authorList>
    </citation>
    <scope>NUCLEOTIDE SEQUENCE</scope>
    <source>
        <strain evidence="11">FACHB-1375</strain>
    </source>
</reference>
<dbReference type="InterPro" id="IPR007802">
    <property type="entry name" value="Cyt_b6/f_cplx_su6"/>
</dbReference>
<comment type="caution">
    <text evidence="11">The sequence shown here is derived from an EMBL/GenBank/DDBJ whole genome shotgun (WGS) entry which is preliminary data.</text>
</comment>
<keyword evidence="3 10" id="KW-0812">Transmembrane</keyword>
<proteinExistence type="predicted"/>
<comment type="function">
    <text evidence="8">Component of the cytochrome b6-f complex, which mediates electron transfer between photosystem II (PSII) and photosystem I (PSI), cyclic electron flow around PSI, and state transitions. PetL is important for photoautotrophic growth as well as for electron transfer efficiency and stability of the cytochrome b6-f complex.</text>
</comment>
<keyword evidence="2" id="KW-0813">Transport</keyword>
<dbReference type="Pfam" id="PF05115">
    <property type="entry name" value="PetL"/>
    <property type="match status" value="1"/>
</dbReference>
<evidence type="ECO:0000313" key="11">
    <source>
        <dbReference type="EMBL" id="MBD2184260.1"/>
    </source>
</evidence>
<keyword evidence="5 10" id="KW-1133">Transmembrane helix</keyword>
<reference evidence="11" key="1">
    <citation type="journal article" date="2015" name="ISME J.">
        <title>Draft Genome Sequence of Streptomyces incarnatus NRRL8089, which Produces the Nucleoside Antibiotic Sinefungin.</title>
        <authorList>
            <person name="Oshima K."/>
            <person name="Hattori M."/>
            <person name="Shimizu H."/>
            <person name="Fukuda K."/>
            <person name="Nemoto M."/>
            <person name="Inagaki K."/>
            <person name="Tamura T."/>
        </authorList>
    </citation>
    <scope>NUCLEOTIDE SEQUENCE</scope>
    <source>
        <strain evidence="11">FACHB-1375</strain>
    </source>
</reference>
<evidence type="ECO:0000256" key="4">
    <source>
        <dbReference type="ARBA" id="ARBA00022982"/>
    </source>
</evidence>
<feature type="transmembrane region" description="Helical" evidence="10">
    <location>
        <begin position="6"/>
        <end position="25"/>
    </location>
</feature>
<name>A0A926VIC5_9CYAN</name>
<keyword evidence="4" id="KW-0249">Electron transport</keyword>
<protein>
    <submittedName>
        <fullName evidence="11">Cytochrome b6-f complex subunit 6</fullName>
    </submittedName>
</protein>
<dbReference type="GO" id="GO:0009055">
    <property type="term" value="F:electron transfer activity"/>
    <property type="evidence" value="ECO:0007669"/>
    <property type="project" value="InterPro"/>
</dbReference>
<organism evidence="11 12">
    <name type="scientific">Aerosakkonema funiforme FACHB-1375</name>
    <dbReference type="NCBI Taxonomy" id="2949571"/>
    <lineage>
        <taxon>Bacteria</taxon>
        <taxon>Bacillati</taxon>
        <taxon>Cyanobacteriota</taxon>
        <taxon>Cyanophyceae</taxon>
        <taxon>Oscillatoriophycideae</taxon>
        <taxon>Aerosakkonematales</taxon>
        <taxon>Aerosakkonemataceae</taxon>
        <taxon>Aerosakkonema</taxon>
    </lineage>
</organism>
<evidence type="ECO:0000256" key="7">
    <source>
        <dbReference type="ARBA" id="ARBA00023136"/>
    </source>
</evidence>
<gene>
    <name evidence="11" type="ORF">H6G03_24840</name>
</gene>
<evidence type="ECO:0000256" key="10">
    <source>
        <dbReference type="SAM" id="Phobius"/>
    </source>
</evidence>
<keyword evidence="7 10" id="KW-0472">Membrane</keyword>